<organism evidence="2 3">
    <name type="scientific">Mucuna pruriens</name>
    <name type="common">Velvet bean</name>
    <name type="synonym">Dolichos pruriens</name>
    <dbReference type="NCBI Taxonomy" id="157652"/>
    <lineage>
        <taxon>Eukaryota</taxon>
        <taxon>Viridiplantae</taxon>
        <taxon>Streptophyta</taxon>
        <taxon>Embryophyta</taxon>
        <taxon>Tracheophyta</taxon>
        <taxon>Spermatophyta</taxon>
        <taxon>Magnoliopsida</taxon>
        <taxon>eudicotyledons</taxon>
        <taxon>Gunneridae</taxon>
        <taxon>Pentapetalae</taxon>
        <taxon>rosids</taxon>
        <taxon>fabids</taxon>
        <taxon>Fabales</taxon>
        <taxon>Fabaceae</taxon>
        <taxon>Papilionoideae</taxon>
        <taxon>50 kb inversion clade</taxon>
        <taxon>NPAAA clade</taxon>
        <taxon>indigoferoid/millettioid clade</taxon>
        <taxon>Phaseoleae</taxon>
        <taxon>Mucuna</taxon>
    </lineage>
</organism>
<dbReference type="OrthoDB" id="1720991at2759"/>
<proteinExistence type="predicted"/>
<dbReference type="AlphaFoldDB" id="A0A371EW08"/>
<protein>
    <submittedName>
        <fullName evidence="2">Uncharacterized protein</fullName>
    </submittedName>
</protein>
<reference evidence="2" key="1">
    <citation type="submission" date="2018-05" db="EMBL/GenBank/DDBJ databases">
        <title>Draft genome of Mucuna pruriens seed.</title>
        <authorList>
            <person name="Nnadi N.E."/>
            <person name="Vos R."/>
            <person name="Hasami M.H."/>
            <person name="Devisetty U.K."/>
            <person name="Aguiy J.C."/>
        </authorList>
    </citation>
    <scope>NUCLEOTIDE SEQUENCE [LARGE SCALE GENOMIC DNA]</scope>
    <source>
        <strain evidence="2">JCA_2017</strain>
    </source>
</reference>
<feature type="compositionally biased region" description="Basic and acidic residues" evidence="1">
    <location>
        <begin position="144"/>
        <end position="166"/>
    </location>
</feature>
<dbReference type="EMBL" id="QJKJ01011814">
    <property type="protein sequence ID" value="RDX70159.1"/>
    <property type="molecule type" value="Genomic_DNA"/>
</dbReference>
<name>A0A371EW08_MUCPR</name>
<accession>A0A371EW08</accession>
<dbReference type="Proteomes" id="UP000257109">
    <property type="component" value="Unassembled WGS sequence"/>
</dbReference>
<feature type="region of interest" description="Disordered" evidence="1">
    <location>
        <begin position="144"/>
        <end position="172"/>
    </location>
</feature>
<sequence>MFGIKASIDYMGFVVRLRGSRLILETFTPLLSLYNIFLREKSVLRTITKLVSTRGPYVKKYVQSLRMDQCSLKASAKEQENDILIILQSMTNFLAKTKGNIPINNFKHDKTLILIDKVNKHFIWDVDPNICDLEYNYWKHCGDTSDEKDKEEKEERSGKKKIEELKPFTPLI</sequence>
<keyword evidence="3" id="KW-1185">Reference proteome</keyword>
<comment type="caution">
    <text evidence="2">The sequence shown here is derived from an EMBL/GenBank/DDBJ whole genome shotgun (WGS) entry which is preliminary data.</text>
</comment>
<feature type="non-terminal residue" evidence="2">
    <location>
        <position position="1"/>
    </location>
</feature>
<evidence type="ECO:0000313" key="2">
    <source>
        <dbReference type="EMBL" id="RDX70159.1"/>
    </source>
</evidence>
<gene>
    <name evidence="2" type="ORF">CR513_50623</name>
</gene>
<evidence type="ECO:0000256" key="1">
    <source>
        <dbReference type="SAM" id="MobiDB-lite"/>
    </source>
</evidence>
<evidence type="ECO:0000313" key="3">
    <source>
        <dbReference type="Proteomes" id="UP000257109"/>
    </source>
</evidence>